<gene>
    <name evidence="3" type="ORF">NP590_10245</name>
</gene>
<dbReference type="PANTHER" id="PTHR34351">
    <property type="entry name" value="SLR1927 PROTEIN-RELATED"/>
    <property type="match status" value="1"/>
</dbReference>
<feature type="transmembrane region" description="Helical" evidence="2">
    <location>
        <begin position="43"/>
        <end position="60"/>
    </location>
</feature>
<keyword evidence="2" id="KW-0472">Membrane</keyword>
<dbReference type="EMBL" id="JANIBJ010000016">
    <property type="protein sequence ID" value="MCQ8104483.1"/>
    <property type="molecule type" value="Genomic_DNA"/>
</dbReference>
<proteinExistence type="predicted"/>
<dbReference type="PANTHER" id="PTHR34351:SF1">
    <property type="entry name" value="SLR1927 PROTEIN"/>
    <property type="match status" value="1"/>
</dbReference>
<dbReference type="RefSeq" id="WP_256602278.1">
    <property type="nucleotide sequence ID" value="NZ_JANIBJ010000016.1"/>
</dbReference>
<dbReference type="Proteomes" id="UP001524499">
    <property type="component" value="Unassembled WGS sequence"/>
</dbReference>
<name>A0ABT1TG96_9GAMM</name>
<keyword evidence="2" id="KW-1133">Transmembrane helix</keyword>
<evidence type="ECO:0000313" key="4">
    <source>
        <dbReference type="Proteomes" id="UP001524499"/>
    </source>
</evidence>
<keyword evidence="4" id="KW-1185">Reference proteome</keyword>
<reference evidence="3 4" key="1">
    <citation type="submission" date="2022-07" db="EMBL/GenBank/DDBJ databases">
        <title>Methylomonas rivi sp. nov., Methylomonas rosea sp. nov., Methylomonas aureus sp. nov. and Methylomonas subterranea sp. nov., four novel methanotrophs isolated from a freshwater creek and the deep terrestrial subsurface.</title>
        <authorList>
            <person name="Abin C."/>
            <person name="Sankaranarayanan K."/>
            <person name="Garner C."/>
            <person name="Sindelar R."/>
            <person name="Kotary K."/>
            <person name="Garner R."/>
            <person name="Barclay S."/>
            <person name="Lawson P."/>
            <person name="Krumholz L."/>
        </authorList>
    </citation>
    <scope>NUCLEOTIDE SEQUENCE [LARGE SCALE GENOMIC DNA]</scope>
    <source>
        <strain evidence="3 4">SURF-2</strain>
    </source>
</reference>
<accession>A0ABT1TG96</accession>
<evidence type="ECO:0000256" key="2">
    <source>
        <dbReference type="SAM" id="Phobius"/>
    </source>
</evidence>
<evidence type="ECO:0000313" key="3">
    <source>
        <dbReference type="EMBL" id="MCQ8104483.1"/>
    </source>
</evidence>
<feature type="transmembrane region" description="Helical" evidence="2">
    <location>
        <begin position="66"/>
        <end position="84"/>
    </location>
</feature>
<keyword evidence="2" id="KW-0812">Transmembrane</keyword>
<protein>
    <submittedName>
        <fullName evidence="3">DUF58 domain-containing protein</fullName>
    </submittedName>
</protein>
<sequence>MNGGSLGWRQRFKPSRFLIGEAPAAGPIQLDQRRVFILPTRQGLLFVLLIVLVLLIAFVYNNNLAYMLGFLLASVFFVTILHSFKALSGLVVRAGQHQPVFAGDQALFNFVLHNPGDQARPAIDVSLREPRTIRLRPGETQTVSLAVPAEKRGWLACDTLTLSSCYPLGLFRAWSPLRFDSRVLVYPQPAKLELPFPETDSGPGGQGQSKREGDEFYGLKSYQSGDPIRQIHWKAYAKGRGLHSKQYAGASSLELWLDYETTPGADAEARLGQLCRWLVDAEQAGRRYGLLLPGVRLEPDRGAAHNQACLSALALFGLES</sequence>
<organism evidence="3 4">
    <name type="scientific">Methylomonas subterranea</name>
    <dbReference type="NCBI Taxonomy" id="2952225"/>
    <lineage>
        <taxon>Bacteria</taxon>
        <taxon>Pseudomonadati</taxon>
        <taxon>Pseudomonadota</taxon>
        <taxon>Gammaproteobacteria</taxon>
        <taxon>Methylococcales</taxon>
        <taxon>Methylococcaceae</taxon>
        <taxon>Methylomonas</taxon>
    </lineage>
</organism>
<comment type="caution">
    <text evidence="3">The sequence shown here is derived from an EMBL/GenBank/DDBJ whole genome shotgun (WGS) entry which is preliminary data.</text>
</comment>
<feature type="region of interest" description="Disordered" evidence="1">
    <location>
        <begin position="194"/>
        <end position="213"/>
    </location>
</feature>
<evidence type="ECO:0000256" key="1">
    <source>
        <dbReference type="SAM" id="MobiDB-lite"/>
    </source>
</evidence>